<reference evidence="5" key="3">
    <citation type="submission" date="2025-09" db="UniProtKB">
        <authorList>
            <consortium name="Ensembl"/>
        </authorList>
    </citation>
    <scope>IDENTIFICATION</scope>
</reference>
<keyword evidence="2 3" id="KW-0175">Coiled coil</keyword>
<dbReference type="Proteomes" id="UP000694680">
    <property type="component" value="Chromosome 16"/>
</dbReference>
<protein>
    <recommendedName>
        <fullName evidence="4">IF rod domain-containing protein</fullName>
    </recommendedName>
</protein>
<name>A0A8C5N909_GOUWI</name>
<feature type="coiled-coil region" evidence="3">
    <location>
        <begin position="98"/>
        <end position="135"/>
    </location>
</feature>
<dbReference type="GO" id="GO:0030844">
    <property type="term" value="P:positive regulation of intermediate filament depolymerization"/>
    <property type="evidence" value="ECO:0007669"/>
    <property type="project" value="TreeGrafter"/>
</dbReference>
<dbReference type="SUPFAM" id="SSF64593">
    <property type="entry name" value="Intermediate filament protein, coiled coil region"/>
    <property type="match status" value="1"/>
</dbReference>
<dbReference type="PROSITE" id="PS51842">
    <property type="entry name" value="IF_ROD_2"/>
    <property type="match status" value="1"/>
</dbReference>
<evidence type="ECO:0000313" key="5">
    <source>
        <dbReference type="Ensembl" id="ENSGWIP00000037836.1"/>
    </source>
</evidence>
<dbReference type="Pfam" id="PF00038">
    <property type="entry name" value="Filament"/>
    <property type="match status" value="1"/>
</dbReference>
<feature type="coiled-coil region" evidence="3">
    <location>
        <begin position="190"/>
        <end position="245"/>
    </location>
</feature>
<dbReference type="Gene3D" id="1.20.5.1160">
    <property type="entry name" value="Vasodilator-stimulated phosphoprotein"/>
    <property type="match status" value="1"/>
</dbReference>
<accession>A0A8C5N909</accession>
<evidence type="ECO:0000259" key="4">
    <source>
        <dbReference type="PROSITE" id="PS51842"/>
    </source>
</evidence>
<dbReference type="InterPro" id="IPR039008">
    <property type="entry name" value="IF_rod_dom"/>
</dbReference>
<dbReference type="PANTHER" id="PTHR47051:SF1">
    <property type="entry name" value="NESTIN"/>
    <property type="match status" value="1"/>
</dbReference>
<feature type="domain" description="IF rod" evidence="4">
    <location>
        <begin position="6"/>
        <end position="267"/>
    </location>
</feature>
<dbReference type="GO" id="GO:0019215">
    <property type="term" value="F:intermediate filament binding"/>
    <property type="evidence" value="ECO:0007669"/>
    <property type="project" value="InterPro"/>
</dbReference>
<reference evidence="5" key="2">
    <citation type="submission" date="2025-08" db="UniProtKB">
        <authorList>
            <consortium name="Ensembl"/>
        </authorList>
    </citation>
    <scope>IDENTIFICATION</scope>
</reference>
<evidence type="ECO:0000256" key="2">
    <source>
        <dbReference type="ARBA" id="ARBA00023054"/>
    </source>
</evidence>
<evidence type="ECO:0000313" key="6">
    <source>
        <dbReference type="Proteomes" id="UP000694680"/>
    </source>
</evidence>
<dbReference type="InterPro" id="IPR031211">
    <property type="entry name" value="Nestin"/>
</dbReference>
<dbReference type="AlphaFoldDB" id="A0A8C5N909"/>
<dbReference type="GO" id="GO:0031730">
    <property type="term" value="F:CCR5 chemokine receptor binding"/>
    <property type="evidence" value="ECO:0007669"/>
    <property type="project" value="TreeGrafter"/>
</dbReference>
<dbReference type="Ensembl" id="ENSGWIT00000041198.1">
    <property type="protein sequence ID" value="ENSGWIP00000037836.1"/>
    <property type="gene ID" value="ENSGWIG00000019430.1"/>
</dbReference>
<reference evidence="5" key="1">
    <citation type="submission" date="2020-06" db="EMBL/GenBank/DDBJ databases">
        <authorList>
            <consortium name="Wellcome Sanger Institute Data Sharing"/>
        </authorList>
    </citation>
    <scope>NUCLEOTIDE SEQUENCE [LARGE SCALE GENOMIC DNA]</scope>
</reference>
<dbReference type="PANTHER" id="PTHR47051">
    <property type="entry name" value="NESTIN"/>
    <property type="match status" value="1"/>
</dbReference>
<proteinExistence type="predicted"/>
<evidence type="ECO:0000256" key="1">
    <source>
        <dbReference type="ARBA" id="ARBA00022754"/>
    </source>
</evidence>
<keyword evidence="6" id="KW-1185">Reference proteome</keyword>
<keyword evidence="1" id="KW-0403">Intermediate filament</keyword>
<dbReference type="GO" id="GO:0005882">
    <property type="term" value="C:intermediate filament"/>
    <property type="evidence" value="ECO:0007669"/>
    <property type="project" value="UniProtKB-KW"/>
</dbReference>
<sequence>GASHTQKHQMLNLNRRLETYLSRVKHLEEENELLAKEIQGMRYNNQGAQVHRMSMEEELRQTRQAVDEAWRDRVLAEFEVNKMVEELESLDLQRQREAEARMRAKTKLEQSRKELEEEQRAQIWLRQKVSQLEQEINILIQNHHEDVAHLETQLTQSKVRMPQRVQQTPNLLQLGQEYSQRATRAWQEAAEAYQFQLARMEESLDQARGRLSQVNQEKEEIQLKLKALEKEIVSEHEVRQHLERTGEKPLIVIHCNQSEWLMSATAS</sequence>
<organism evidence="5 6">
    <name type="scientific">Gouania willdenowi</name>
    <name type="common">Blunt-snouted clingfish</name>
    <name type="synonym">Lepadogaster willdenowi</name>
    <dbReference type="NCBI Taxonomy" id="441366"/>
    <lineage>
        <taxon>Eukaryota</taxon>
        <taxon>Metazoa</taxon>
        <taxon>Chordata</taxon>
        <taxon>Craniata</taxon>
        <taxon>Vertebrata</taxon>
        <taxon>Euteleostomi</taxon>
        <taxon>Actinopterygii</taxon>
        <taxon>Neopterygii</taxon>
        <taxon>Teleostei</taxon>
        <taxon>Neoteleostei</taxon>
        <taxon>Acanthomorphata</taxon>
        <taxon>Ovalentaria</taxon>
        <taxon>Blenniimorphae</taxon>
        <taxon>Blenniiformes</taxon>
        <taxon>Gobiesocoidei</taxon>
        <taxon>Gobiesocidae</taxon>
        <taxon>Gobiesocinae</taxon>
        <taxon>Gouania</taxon>
    </lineage>
</organism>
<feature type="coiled-coil region" evidence="3">
    <location>
        <begin position="10"/>
        <end position="44"/>
    </location>
</feature>
<evidence type="ECO:0000256" key="3">
    <source>
        <dbReference type="SAM" id="Coils"/>
    </source>
</evidence>
<dbReference type="SMART" id="SM01391">
    <property type="entry name" value="Filament"/>
    <property type="match status" value="1"/>
</dbReference>